<proteinExistence type="predicted"/>
<evidence type="ECO:0000313" key="2">
    <source>
        <dbReference type="Proteomes" id="UP001367513"/>
    </source>
</evidence>
<comment type="caution">
    <text evidence="1">The sequence shown here is derived from an EMBL/GenBank/DDBJ whole genome shotgun (WGS) entry which is preliminary data.</text>
</comment>
<dbReference type="EMBL" id="JBBPIX010000006">
    <property type="protein sequence ID" value="MEK6464706.1"/>
    <property type="molecule type" value="Genomic_DNA"/>
</dbReference>
<name>A0ABU9AE72_PSEA5</name>
<evidence type="ECO:0008006" key="3">
    <source>
        <dbReference type="Google" id="ProtNLM"/>
    </source>
</evidence>
<organism evidence="1 2">
    <name type="scientific">Pseudonocardia alni subsp. carboxydivorans</name>
    <dbReference type="NCBI Taxonomy" id="415010"/>
    <lineage>
        <taxon>Bacteria</taxon>
        <taxon>Bacillati</taxon>
        <taxon>Actinomycetota</taxon>
        <taxon>Actinomycetes</taxon>
        <taxon>Pseudonocardiales</taxon>
        <taxon>Pseudonocardiaceae</taxon>
        <taxon>Pseudonocardia</taxon>
    </lineage>
</organism>
<protein>
    <recommendedName>
        <fullName evidence="3">Deazaflavin-dependent oxidoreductase (Nitroreductase family)</fullName>
    </recommendedName>
</protein>
<keyword evidence="2" id="KW-1185">Reference proteome</keyword>
<dbReference type="RefSeq" id="WP_346108088.1">
    <property type="nucleotide sequence ID" value="NZ_BAAAOD010000083.1"/>
</dbReference>
<dbReference type="Gene3D" id="2.30.110.10">
    <property type="entry name" value="Electron Transport, Fmn-binding Protein, Chain A"/>
    <property type="match status" value="1"/>
</dbReference>
<sequence>MNLLQRMARVVNTVVTPLARSGRLGAMTEISYAGRRSGTEFRLPVAFRPEGDGGVIRVELPDRKNWWRNFTGEGAPLRVRVDGAERPGHGVAVRDGRQVRVDVRFDGAR</sequence>
<dbReference type="Proteomes" id="UP001367513">
    <property type="component" value="Unassembled WGS sequence"/>
</dbReference>
<reference evidence="1 2" key="1">
    <citation type="submission" date="2024-03" db="EMBL/GenBank/DDBJ databases">
        <title>Draft genome sequence of Pseudonocardia carboxydivorans JCM 14827.</title>
        <authorList>
            <person name="Duangmal K."/>
        </authorList>
    </citation>
    <scope>NUCLEOTIDE SEQUENCE [LARGE SCALE GENOMIC DNA]</scope>
    <source>
        <strain evidence="1 2">JCM 14827</strain>
    </source>
</reference>
<gene>
    <name evidence="1" type="ORF">WG925_13250</name>
</gene>
<dbReference type="InterPro" id="IPR012349">
    <property type="entry name" value="Split_barrel_FMN-bd"/>
</dbReference>
<accession>A0ABU9AE72</accession>
<evidence type="ECO:0000313" key="1">
    <source>
        <dbReference type="EMBL" id="MEK6464706.1"/>
    </source>
</evidence>